<keyword evidence="5" id="KW-0175">Coiled coil</keyword>
<organism evidence="10">
    <name type="scientific">Rodentolepis nana</name>
    <name type="common">Dwarf tapeworm</name>
    <name type="synonym">Hymenolepis nana</name>
    <dbReference type="NCBI Taxonomy" id="102285"/>
    <lineage>
        <taxon>Eukaryota</taxon>
        <taxon>Metazoa</taxon>
        <taxon>Spiralia</taxon>
        <taxon>Lophotrochozoa</taxon>
        <taxon>Platyhelminthes</taxon>
        <taxon>Cestoda</taxon>
        <taxon>Eucestoda</taxon>
        <taxon>Cyclophyllidea</taxon>
        <taxon>Hymenolepididae</taxon>
        <taxon>Rodentolepis</taxon>
    </lineage>
</organism>
<evidence type="ECO:0000256" key="2">
    <source>
        <dbReference type="ARBA" id="ARBA00010135"/>
    </source>
</evidence>
<dbReference type="OrthoDB" id="8178130at2759"/>
<evidence type="ECO:0000313" key="8">
    <source>
        <dbReference type="EMBL" id="VDO10914.1"/>
    </source>
</evidence>
<dbReference type="GO" id="GO:0006897">
    <property type="term" value="P:endocytosis"/>
    <property type="evidence" value="ECO:0007669"/>
    <property type="project" value="InterPro"/>
</dbReference>
<dbReference type="PANTHER" id="PTHR10407:SF15">
    <property type="entry name" value="HUNTINGTIN INTERACTING PROTEIN 1"/>
    <property type="match status" value="1"/>
</dbReference>
<evidence type="ECO:0000256" key="1">
    <source>
        <dbReference type="ARBA" id="ARBA00004496"/>
    </source>
</evidence>
<dbReference type="PANTHER" id="PTHR10407">
    <property type="entry name" value="HUNTINGTIN INTERACTING PROTEIN 1"/>
    <property type="match status" value="1"/>
</dbReference>
<dbReference type="WBParaSite" id="HNAJ_0001164601-mRNA-1">
    <property type="protein sequence ID" value="HNAJ_0001164601-mRNA-1"/>
    <property type="gene ID" value="HNAJ_0001164601"/>
</dbReference>
<dbReference type="GO" id="GO:0030864">
    <property type="term" value="C:cortical actin cytoskeleton"/>
    <property type="evidence" value="ECO:0007669"/>
    <property type="project" value="TreeGrafter"/>
</dbReference>
<dbReference type="GO" id="GO:0035615">
    <property type="term" value="F:clathrin adaptor activity"/>
    <property type="evidence" value="ECO:0007669"/>
    <property type="project" value="TreeGrafter"/>
</dbReference>
<dbReference type="PROSITE" id="PS50945">
    <property type="entry name" value="I_LWEQ"/>
    <property type="match status" value="1"/>
</dbReference>
<evidence type="ECO:0000259" key="7">
    <source>
        <dbReference type="PROSITE" id="PS50945"/>
    </source>
</evidence>
<dbReference type="STRING" id="102285.A0A158QJE1"/>
<dbReference type="GO" id="GO:0080025">
    <property type="term" value="F:phosphatidylinositol-3,5-bisphosphate binding"/>
    <property type="evidence" value="ECO:0007669"/>
    <property type="project" value="TreeGrafter"/>
</dbReference>
<comment type="subcellular location">
    <subcellularLocation>
        <location evidence="1">Cytoplasm</location>
    </subcellularLocation>
</comment>
<reference evidence="10" key="1">
    <citation type="submission" date="2016-04" db="UniProtKB">
        <authorList>
            <consortium name="WormBaseParasite"/>
        </authorList>
    </citation>
    <scope>IDENTIFICATION</scope>
</reference>
<reference evidence="8 9" key="2">
    <citation type="submission" date="2018-11" db="EMBL/GenBank/DDBJ databases">
        <authorList>
            <consortium name="Pathogen Informatics"/>
        </authorList>
    </citation>
    <scope>NUCLEOTIDE SEQUENCE [LARGE SCALE GENOMIC DNA]</scope>
</reference>
<dbReference type="InterPro" id="IPR030224">
    <property type="entry name" value="Sla2_fam"/>
</dbReference>
<feature type="domain" description="I/LWEQ" evidence="7">
    <location>
        <begin position="598"/>
        <end position="714"/>
    </location>
</feature>
<dbReference type="GO" id="GO:0043325">
    <property type="term" value="F:phosphatidylinositol-3,4-bisphosphate binding"/>
    <property type="evidence" value="ECO:0007669"/>
    <property type="project" value="TreeGrafter"/>
</dbReference>
<dbReference type="SUPFAM" id="SSF109885">
    <property type="entry name" value="I/LWEQ domain"/>
    <property type="match status" value="1"/>
</dbReference>
<dbReference type="AlphaFoldDB" id="A0A158QJE1"/>
<evidence type="ECO:0000313" key="9">
    <source>
        <dbReference type="Proteomes" id="UP000278807"/>
    </source>
</evidence>
<protein>
    <submittedName>
        <fullName evidence="10">Huntingtin-interacting protein 1</fullName>
    </submittedName>
</protein>
<dbReference type="Proteomes" id="UP000278807">
    <property type="component" value="Unassembled WGS sequence"/>
</dbReference>
<dbReference type="GO" id="GO:0007015">
    <property type="term" value="P:actin filament organization"/>
    <property type="evidence" value="ECO:0007669"/>
    <property type="project" value="TreeGrafter"/>
</dbReference>
<keyword evidence="4" id="KW-0009">Actin-binding</keyword>
<dbReference type="InterPro" id="IPR008942">
    <property type="entry name" value="ENTH_VHS"/>
</dbReference>
<dbReference type="GO" id="GO:0048268">
    <property type="term" value="P:clathrin coat assembly"/>
    <property type="evidence" value="ECO:0007669"/>
    <property type="project" value="TreeGrafter"/>
</dbReference>
<evidence type="ECO:0000259" key="6">
    <source>
        <dbReference type="PROSITE" id="PS50942"/>
    </source>
</evidence>
<sequence length="714" mass="80006">MKKCINSQESPPKPKHVRAIVLETHQQKSTAFLFSAIHDLPVLTNQVACWKFLIVFHKVMRSGYREYPTIRGDLEISQQDIMLSIGRTPESLNAFAVALLDYFENLLNFQSVVLGTIDRSESSSSVSNQCRLAALTQCIQDCATLYDMSLKALIKLHALLPPESLASSRDRFYRLYTLLERFFLRANTFAYIRDVLKIPSLPSVQPNLLDTGNGVQSIGVVEIREDEVPNLLIDLTSEYVNLEQGSLKGEDVDAIFGVSPETRSSSAFRAPTTSNEAHEVETLRAEMQRIQMEKSITQDQLVERIRTMENETKALIDVKFRQDDQLTRLVEEVKAQTALAAANEEKFIKFRDAYGKLRGDYIGLLQQVLFNSSMESVENSNEMKQRLMQLESEQVTWQDTKQQLEKQLADARLSLEAAESKSASLTGQLESSRKIAERETCDLLLKAACVKAKQDVNSIITLMNNSEFVQCRSCADVVNQFIKSANAEVMRLKDIISDREGKDFAKLPLNIAHLSSCLNASALHAKAIANSAADIVKSDELTANCRRSLNNSLEIYSHLVSSSVLEEWRRTEVLGQLDSVASALLRIQMLAEELRPHIKDVNEEDLASALEREMQHTAELIARAEARFNELLEQSKTSMTGIQLEVHSKILGTCTELMSAIALLVARARELQLEIVNEGRGAATIKEFYKRHNRWTEGLFSAAKSVGAGANLLV</sequence>
<name>A0A158QJE1_RODNA</name>
<accession>A0A158QJE1</accession>
<dbReference type="GO" id="GO:0032051">
    <property type="term" value="F:clathrin light chain binding"/>
    <property type="evidence" value="ECO:0007669"/>
    <property type="project" value="TreeGrafter"/>
</dbReference>
<dbReference type="Gene3D" id="1.20.1410.10">
    <property type="entry name" value="I/LWEQ domain"/>
    <property type="match status" value="1"/>
</dbReference>
<keyword evidence="3" id="KW-0963">Cytoplasm</keyword>
<gene>
    <name evidence="8" type="ORF">HNAJ_LOCUS11636</name>
</gene>
<evidence type="ECO:0000256" key="5">
    <source>
        <dbReference type="SAM" id="Coils"/>
    </source>
</evidence>
<keyword evidence="9" id="KW-1185">Reference proteome</keyword>
<dbReference type="InterPro" id="IPR035964">
    <property type="entry name" value="I/LWEQ_dom_sf"/>
</dbReference>
<dbReference type="GO" id="GO:0030136">
    <property type="term" value="C:clathrin-coated vesicle"/>
    <property type="evidence" value="ECO:0007669"/>
    <property type="project" value="TreeGrafter"/>
</dbReference>
<dbReference type="InterPro" id="IPR011417">
    <property type="entry name" value="ANTH_dom"/>
</dbReference>
<evidence type="ECO:0000313" key="10">
    <source>
        <dbReference type="WBParaSite" id="HNAJ_0001164601-mRNA-1"/>
    </source>
</evidence>
<dbReference type="GO" id="GO:0051015">
    <property type="term" value="F:actin filament binding"/>
    <property type="evidence" value="ECO:0007669"/>
    <property type="project" value="TreeGrafter"/>
</dbReference>
<dbReference type="SUPFAM" id="SSF48464">
    <property type="entry name" value="ENTH/VHS domain"/>
    <property type="match status" value="1"/>
</dbReference>
<dbReference type="EMBL" id="UZAE01013690">
    <property type="protein sequence ID" value="VDO10914.1"/>
    <property type="molecule type" value="Genomic_DNA"/>
</dbReference>
<evidence type="ECO:0000256" key="3">
    <source>
        <dbReference type="ARBA" id="ARBA00022490"/>
    </source>
</evidence>
<feature type="coiled-coil region" evidence="5">
    <location>
        <begin position="387"/>
        <end position="421"/>
    </location>
</feature>
<proteinExistence type="inferred from homology"/>
<dbReference type="Pfam" id="PF07651">
    <property type="entry name" value="ANTH"/>
    <property type="match status" value="2"/>
</dbReference>
<dbReference type="InterPro" id="IPR013809">
    <property type="entry name" value="ENTH"/>
</dbReference>
<comment type="similarity">
    <text evidence="2">Belongs to the SLA2 family.</text>
</comment>
<dbReference type="InterPro" id="IPR002558">
    <property type="entry name" value="ILWEQ_dom"/>
</dbReference>
<evidence type="ECO:0000256" key="4">
    <source>
        <dbReference type="ARBA" id="ARBA00023203"/>
    </source>
</evidence>
<dbReference type="Gene3D" id="1.25.40.90">
    <property type="match status" value="1"/>
</dbReference>
<feature type="domain" description="ENTH" evidence="6">
    <location>
        <begin position="1"/>
        <end position="117"/>
    </location>
</feature>
<feature type="coiled-coil region" evidence="5">
    <location>
        <begin position="607"/>
        <end position="634"/>
    </location>
</feature>
<dbReference type="PROSITE" id="PS50942">
    <property type="entry name" value="ENTH"/>
    <property type="match status" value="1"/>
</dbReference>